<feature type="non-terminal residue" evidence="3">
    <location>
        <position position="322"/>
    </location>
</feature>
<dbReference type="GO" id="GO:0043190">
    <property type="term" value="C:ATP-binding cassette (ABC) transporter complex"/>
    <property type="evidence" value="ECO:0007669"/>
    <property type="project" value="InterPro"/>
</dbReference>
<dbReference type="GO" id="GO:0022857">
    <property type="term" value="F:transmembrane transporter activity"/>
    <property type="evidence" value="ECO:0007669"/>
    <property type="project" value="InterPro"/>
</dbReference>
<dbReference type="AlphaFoldDB" id="A0A382REP1"/>
<dbReference type="EMBL" id="UINC01121194">
    <property type="protein sequence ID" value="SVC96179.1"/>
    <property type="molecule type" value="Genomic_DNA"/>
</dbReference>
<accession>A0A382REP1</accession>
<proteinExistence type="predicted"/>
<sequence>MCRANWASGYVQAEIVRQVLQSAGYGVSDPSAMELGPATAYMTMASGECDFWANSWYPNHYSWYENELPDGSLVSEHVEAVDGLFQDSGVQGWLITKSWADAEGIVSMDQINDTPALYEALDTDGDGVGEILGCPEDWTCDDTQEQIIAFAGWDNLVQTKAGYDAMFAEFVNRVRAGDPGVMYTWTPSSYVVEMVPGVDVYWLSIEEDSVLDDSNPLGMSGGESQSQGDGFRDAPADTCTQPCQLGWEAADIQVSARSDVLAGDPYLHNLLVQIRPSILDISILQVEQTNGDGSEAHVQELAAGWMADNADIVAGWREAASA</sequence>
<evidence type="ECO:0000313" key="3">
    <source>
        <dbReference type="EMBL" id="SVC96179.1"/>
    </source>
</evidence>
<organism evidence="3">
    <name type="scientific">marine metagenome</name>
    <dbReference type="NCBI Taxonomy" id="408172"/>
    <lineage>
        <taxon>unclassified sequences</taxon>
        <taxon>metagenomes</taxon>
        <taxon>ecological metagenomes</taxon>
    </lineage>
</organism>
<dbReference type="InterPro" id="IPR007210">
    <property type="entry name" value="ABC_Gly_betaine_transp_sub-bd"/>
</dbReference>
<feature type="domain" description="ABC-type glycine betaine transport system substrate-binding" evidence="2">
    <location>
        <begin position="4"/>
        <end position="307"/>
    </location>
</feature>
<evidence type="ECO:0000259" key="2">
    <source>
        <dbReference type="Pfam" id="PF04069"/>
    </source>
</evidence>
<dbReference type="Gene3D" id="3.40.190.100">
    <property type="entry name" value="Glycine betaine-binding periplasmic protein, domain 2"/>
    <property type="match status" value="1"/>
</dbReference>
<protein>
    <recommendedName>
        <fullName evidence="2">ABC-type glycine betaine transport system substrate-binding domain-containing protein</fullName>
    </recommendedName>
</protein>
<dbReference type="Pfam" id="PF04069">
    <property type="entry name" value="OpuAC"/>
    <property type="match status" value="1"/>
</dbReference>
<feature type="region of interest" description="Disordered" evidence="1">
    <location>
        <begin position="213"/>
        <end position="237"/>
    </location>
</feature>
<dbReference type="Gene3D" id="3.40.190.10">
    <property type="entry name" value="Periplasmic binding protein-like II"/>
    <property type="match status" value="1"/>
</dbReference>
<reference evidence="3" key="1">
    <citation type="submission" date="2018-05" db="EMBL/GenBank/DDBJ databases">
        <authorList>
            <person name="Lanie J.A."/>
            <person name="Ng W.-L."/>
            <person name="Kazmierczak K.M."/>
            <person name="Andrzejewski T.M."/>
            <person name="Davidsen T.M."/>
            <person name="Wayne K.J."/>
            <person name="Tettelin H."/>
            <person name="Glass J.I."/>
            <person name="Rusch D."/>
            <person name="Podicherti R."/>
            <person name="Tsui H.-C.T."/>
            <person name="Winkler M.E."/>
        </authorList>
    </citation>
    <scope>NUCLEOTIDE SEQUENCE</scope>
</reference>
<gene>
    <name evidence="3" type="ORF">METZ01_LOCUS349033</name>
</gene>
<evidence type="ECO:0000256" key="1">
    <source>
        <dbReference type="SAM" id="MobiDB-lite"/>
    </source>
</evidence>
<dbReference type="SUPFAM" id="SSF53850">
    <property type="entry name" value="Periplasmic binding protein-like II"/>
    <property type="match status" value="1"/>
</dbReference>
<name>A0A382REP1_9ZZZZ</name>